<keyword evidence="9" id="KW-0119">Carbohydrate metabolism</keyword>
<keyword evidence="6 8" id="KW-0326">Glycosidase</keyword>
<protein>
    <recommendedName>
        <fullName evidence="4 8">Sucrose-6-phosphate hydrolase</fullName>
        <ecNumber evidence="3 8">3.2.1.26</ecNumber>
    </recommendedName>
    <alternativeName>
        <fullName evidence="7 9">Invertase</fullName>
    </alternativeName>
</protein>
<keyword evidence="5 8" id="KW-0378">Hydrolase</keyword>
<evidence type="ECO:0000313" key="12">
    <source>
        <dbReference type="EMBL" id="KAB7572178.1"/>
    </source>
</evidence>
<comment type="catalytic activity">
    <reaction evidence="8">
        <text>Hydrolysis of terminal non-reducing beta-D-fructofuranoside residues in beta-D-fructofuranosides.</text>
        <dbReference type="EC" id="3.2.1.26"/>
    </reaction>
</comment>
<evidence type="ECO:0000256" key="2">
    <source>
        <dbReference type="ARBA" id="ARBA00009902"/>
    </source>
</evidence>
<dbReference type="Pfam" id="PF08244">
    <property type="entry name" value="Glyco_hydro_32C"/>
    <property type="match status" value="1"/>
</dbReference>
<evidence type="ECO:0000256" key="5">
    <source>
        <dbReference type="ARBA" id="ARBA00022801"/>
    </source>
</evidence>
<gene>
    <name evidence="13" type="ORF">DKP91_12680</name>
    <name evidence="12" type="ORF">GBM73_17580</name>
</gene>
<evidence type="ECO:0000256" key="9">
    <source>
        <dbReference type="RuleBase" id="RU365015"/>
    </source>
</evidence>
<dbReference type="EC" id="3.2.1.26" evidence="3 8"/>
<feature type="domain" description="Glycosyl hydrolase family 32 C-terminal" evidence="11">
    <location>
        <begin position="366"/>
        <end position="476"/>
    </location>
</feature>
<dbReference type="Pfam" id="PF00251">
    <property type="entry name" value="Glyco_hydro_32N"/>
    <property type="match status" value="1"/>
</dbReference>
<dbReference type="PANTHER" id="PTHR43101:SF1">
    <property type="entry name" value="BETA-FRUCTOSIDASE"/>
    <property type="match status" value="1"/>
</dbReference>
<reference evidence="12 15" key="2">
    <citation type="submission" date="2019-10" db="EMBL/GenBank/DDBJ databases">
        <title>Evolutionary dynamics of vancomycin-resistant Enterococcus faecium during gastrointestinal tract colonization and bloodstream infection in immunocompromised pediatric patients.</title>
        <authorList>
            <person name="Chilambi G.S."/>
            <person name="Nordstrom H.R."/>
            <person name="Evans D.R."/>
            <person name="Ferrolino J."/>
            <person name="Hayden R.T."/>
            <person name="Maron G.M."/>
            <person name="Vo A.N."/>
            <person name="Gilmore M.S."/>
            <person name="Wolf J."/>
            <person name="Rosch J.W."/>
            <person name="Van Tyne D."/>
        </authorList>
    </citation>
    <scope>NUCLEOTIDE SEQUENCE [LARGE SCALE GENOMIC DNA]</scope>
    <source>
        <strain evidence="12 15">VRECG27</strain>
    </source>
</reference>
<sequence>MLQKLLKANEFIEKNAQTVNQEYRNKFHLMAPIGWMNDPNGFVYYQEEYHLFYQYYPYDSIWGPMHWGHAKSKDLIHWEHLPVALAPGESYDKEGCFSGSAIEKDGKLYLIYTGHNVVEGQVRQVQCLAVSEDGIHFEKYAGNPIIAEDHLASVATTEDFRDPKVFQRKEDYFTVVATKTADARGQIVMFHSKDLLTWEFYSVLLEGTPEQGIVWECPDLFELDGKEVLILSPIQMTPQGNAYQNTNSTVAFIGTVDWQTGKFLVENFHEIDGGLDFYAPQTCENEAGQRIMIAWMQMWQRKIPTNDLGHGWSGSMTLPRELRVADNQLLQRPVSSIYQVIDPQERIEWAKTEENRFLLKDLVYDQHYLRLEINLKQATKLELHYAKGPDHTLLLNYDVERECFTASREHMPYDLSGAEKEVLKKRSVTIPLENNCLTIEIFRDTSAIELFLNDRLTMSTTFYETEKGQDFLLLADSEVTFSLESGLINL</sequence>
<organism evidence="12 15">
    <name type="scientific">Enterococcus faecium</name>
    <name type="common">Streptococcus faecium</name>
    <dbReference type="NCBI Taxonomy" id="1352"/>
    <lineage>
        <taxon>Bacteria</taxon>
        <taxon>Bacillati</taxon>
        <taxon>Bacillota</taxon>
        <taxon>Bacilli</taxon>
        <taxon>Lactobacillales</taxon>
        <taxon>Enterococcaceae</taxon>
        <taxon>Enterococcus</taxon>
    </lineage>
</organism>
<dbReference type="GO" id="GO:0005985">
    <property type="term" value="P:sucrose metabolic process"/>
    <property type="evidence" value="ECO:0007669"/>
    <property type="project" value="UniProtKB-UniPathway"/>
</dbReference>
<dbReference type="GO" id="GO:0005737">
    <property type="term" value="C:cytoplasm"/>
    <property type="evidence" value="ECO:0007669"/>
    <property type="project" value="UniProtKB-SubCell"/>
</dbReference>
<reference evidence="13 14" key="1">
    <citation type="submission" date="2018-05" db="EMBL/GenBank/DDBJ databases">
        <title>Vancomycin-resistant Enterococcus faecium strain from Chelyabinsk, Russia.</title>
        <authorList>
            <person name="Gostev V."/>
            <person name="Goncharov A."/>
            <person name="Kolodzhieva V."/>
            <person name="Suvorov A."/>
            <person name="Sidorenko S."/>
            <person name="Zueva L."/>
        </authorList>
    </citation>
    <scope>NUCLEOTIDE SEQUENCE [LARGE SCALE GENOMIC DNA]</scope>
    <source>
        <strain evidence="13 14">20</strain>
    </source>
</reference>
<feature type="domain" description="Glycosyl hydrolase family 32 N-terminal" evidence="10">
    <location>
        <begin position="28"/>
        <end position="333"/>
    </location>
</feature>
<evidence type="ECO:0000259" key="10">
    <source>
        <dbReference type="Pfam" id="PF00251"/>
    </source>
</evidence>
<evidence type="ECO:0000256" key="6">
    <source>
        <dbReference type="ARBA" id="ARBA00023295"/>
    </source>
</evidence>
<dbReference type="InterPro" id="IPR013189">
    <property type="entry name" value="Glyco_hydro_32_C"/>
</dbReference>
<evidence type="ECO:0000313" key="15">
    <source>
        <dbReference type="Proteomes" id="UP000469871"/>
    </source>
</evidence>
<dbReference type="RefSeq" id="WP_002322556.1">
    <property type="nucleotide sequence ID" value="NZ_AP026774.1"/>
</dbReference>
<dbReference type="CDD" id="cd08996">
    <property type="entry name" value="GH32_FFase"/>
    <property type="match status" value="1"/>
</dbReference>
<dbReference type="InterPro" id="IPR023296">
    <property type="entry name" value="Glyco_hydro_beta-prop_sf"/>
</dbReference>
<dbReference type="InterPro" id="IPR013320">
    <property type="entry name" value="ConA-like_dom_sf"/>
</dbReference>
<comment type="subcellular location">
    <subcellularLocation>
        <location evidence="9">Cytoplasm</location>
    </subcellularLocation>
</comment>
<dbReference type="SUPFAM" id="SSF75005">
    <property type="entry name" value="Arabinanase/levansucrase/invertase"/>
    <property type="match status" value="1"/>
</dbReference>
<dbReference type="SMART" id="SM00640">
    <property type="entry name" value="Glyco_32"/>
    <property type="match status" value="1"/>
</dbReference>
<evidence type="ECO:0000313" key="14">
    <source>
        <dbReference type="Proteomes" id="UP000249070"/>
    </source>
</evidence>
<dbReference type="Gene3D" id="2.115.10.20">
    <property type="entry name" value="Glycosyl hydrolase domain, family 43"/>
    <property type="match status" value="1"/>
</dbReference>
<keyword evidence="9" id="KW-0963">Cytoplasm</keyword>
<dbReference type="InterPro" id="IPR001362">
    <property type="entry name" value="Glyco_hydro_32"/>
</dbReference>
<name>A0A1M2WTV7_ENTFC</name>
<dbReference type="EMBL" id="QHGU01000087">
    <property type="protein sequence ID" value="PZM54359.1"/>
    <property type="molecule type" value="Genomic_DNA"/>
</dbReference>
<dbReference type="UniPathway" id="UPA00238"/>
<dbReference type="Proteomes" id="UP000249070">
    <property type="component" value="Unassembled WGS sequence"/>
</dbReference>
<dbReference type="InterPro" id="IPR051214">
    <property type="entry name" value="GH32_Enzymes"/>
</dbReference>
<comment type="function">
    <text evidence="9">Enables the bacterium to metabolize sucrose as a sole carbon source.</text>
</comment>
<dbReference type="InterPro" id="IPR013148">
    <property type="entry name" value="Glyco_hydro_32_N"/>
</dbReference>
<dbReference type="Proteomes" id="UP000469871">
    <property type="component" value="Unassembled WGS sequence"/>
</dbReference>
<dbReference type="InterPro" id="IPR006232">
    <property type="entry name" value="Suc6P_hydrolase"/>
</dbReference>
<dbReference type="EMBL" id="WEFP01000013">
    <property type="protein sequence ID" value="KAB7572178.1"/>
    <property type="molecule type" value="Genomic_DNA"/>
</dbReference>
<dbReference type="AlphaFoldDB" id="A0A1M2WTV7"/>
<proteinExistence type="inferred from homology"/>
<evidence type="ECO:0000256" key="1">
    <source>
        <dbReference type="ARBA" id="ARBA00004914"/>
    </source>
</evidence>
<comment type="pathway">
    <text evidence="1 9">Glycan biosynthesis; sucrose metabolism.</text>
</comment>
<evidence type="ECO:0000256" key="3">
    <source>
        <dbReference type="ARBA" id="ARBA00012758"/>
    </source>
</evidence>
<evidence type="ECO:0000256" key="4">
    <source>
        <dbReference type="ARBA" id="ARBA00019623"/>
    </source>
</evidence>
<dbReference type="PANTHER" id="PTHR43101">
    <property type="entry name" value="BETA-FRUCTOSIDASE"/>
    <property type="match status" value="1"/>
</dbReference>
<dbReference type="Gene3D" id="2.60.120.560">
    <property type="entry name" value="Exo-inulinase, domain 1"/>
    <property type="match status" value="1"/>
</dbReference>
<accession>A0A1M2WTV7</accession>
<comment type="similarity">
    <text evidence="2 8">Belongs to the glycosyl hydrolase 32 family.</text>
</comment>
<evidence type="ECO:0000256" key="8">
    <source>
        <dbReference type="RuleBase" id="RU362110"/>
    </source>
</evidence>
<evidence type="ECO:0000259" key="11">
    <source>
        <dbReference type="Pfam" id="PF08244"/>
    </source>
</evidence>
<evidence type="ECO:0000313" key="13">
    <source>
        <dbReference type="EMBL" id="PZM54359.1"/>
    </source>
</evidence>
<comment type="caution">
    <text evidence="12">The sequence shown here is derived from an EMBL/GenBank/DDBJ whole genome shotgun (WGS) entry which is preliminary data.</text>
</comment>
<evidence type="ECO:0000256" key="7">
    <source>
        <dbReference type="ARBA" id="ARBA00033367"/>
    </source>
</evidence>
<dbReference type="NCBIfam" id="TIGR01322">
    <property type="entry name" value="scrB_fam"/>
    <property type="match status" value="1"/>
</dbReference>
<dbReference type="GO" id="GO:0004564">
    <property type="term" value="F:beta-fructofuranosidase activity"/>
    <property type="evidence" value="ECO:0007669"/>
    <property type="project" value="UniProtKB-EC"/>
</dbReference>
<dbReference type="SUPFAM" id="SSF49899">
    <property type="entry name" value="Concanavalin A-like lectins/glucanases"/>
    <property type="match status" value="1"/>
</dbReference>